<dbReference type="InterPro" id="IPR035979">
    <property type="entry name" value="RBD_domain_sf"/>
</dbReference>
<dbReference type="Gene3D" id="3.30.70.330">
    <property type="match status" value="2"/>
</dbReference>
<dbReference type="SUPFAM" id="SSF54928">
    <property type="entry name" value="RNA-binding domain, RBD"/>
    <property type="match status" value="2"/>
</dbReference>
<dbReference type="KEGG" id="goe:100899695"/>
<comment type="similarity">
    <text evidence="1">Belongs to the RRM TRSPAP family.</text>
</comment>
<evidence type="ECO:0000256" key="3">
    <source>
        <dbReference type="ARBA" id="ARBA00033477"/>
    </source>
</evidence>
<evidence type="ECO:0000313" key="8">
    <source>
        <dbReference type="RefSeq" id="XP_003742675.1"/>
    </source>
</evidence>
<accession>A0AAJ6VXH2</accession>
<dbReference type="InterPro" id="IPR040434">
    <property type="entry name" value="TSAP1"/>
</dbReference>
<dbReference type="SMART" id="SM00360">
    <property type="entry name" value="RRM"/>
    <property type="match status" value="2"/>
</dbReference>
<dbReference type="InterPro" id="IPR012677">
    <property type="entry name" value="Nucleotide-bd_a/b_plait_sf"/>
</dbReference>
<gene>
    <name evidence="8" type="primary">LOC100899695</name>
</gene>
<name>A0AAJ6VXH2_9ACAR</name>
<dbReference type="CTD" id="33652"/>
<feature type="region of interest" description="Disordered" evidence="5">
    <location>
        <begin position="266"/>
        <end position="285"/>
    </location>
</feature>
<evidence type="ECO:0000256" key="1">
    <source>
        <dbReference type="ARBA" id="ARBA00008920"/>
    </source>
</evidence>
<evidence type="ECO:0000256" key="2">
    <source>
        <dbReference type="ARBA" id="ARBA00022884"/>
    </source>
</evidence>
<dbReference type="PANTHER" id="PTHR37457:SF3">
    <property type="entry name" value="TRNA SELENOCYSTEINE-ASSOCIATED PROTEIN 1"/>
    <property type="match status" value="1"/>
</dbReference>
<feature type="compositionally biased region" description="Basic and acidic residues" evidence="5">
    <location>
        <begin position="267"/>
        <end position="285"/>
    </location>
</feature>
<dbReference type="RefSeq" id="XP_003742675.1">
    <property type="nucleotide sequence ID" value="XM_003742627.2"/>
</dbReference>
<sequence>MDPYQQQSQQSQQGHMMGGDSRARVMFNKAHSVWMGDVEPFMNEEFIRNQFTELGLKVINVRIMHSNKFQDQNLTYAFIELEDERTAIRTVQRYNDKPLPGDPRRKFKLNFTCQSQIKQAQDENGLFVGELSPDVDDLMLWSTFQERYPSVKWAKVIKDHNGISKGFGFVKFNHDEEYNKALYEMNGYTGLGSNAIRVSVATPKERRNPQSQWHSNPNNPMVAHHQQHMQYFNQATAGFQSQSDYYNYYYPQGGSYYAPQQYYEQQMRQRQEKGDGRNPDLEDQGEHFYPALRDRLVSSDLQGELEAAYYSDVPLIVK</sequence>
<keyword evidence="7" id="KW-1185">Reference proteome</keyword>
<evidence type="ECO:0000256" key="5">
    <source>
        <dbReference type="SAM" id="MobiDB-lite"/>
    </source>
</evidence>
<feature type="domain" description="RRM" evidence="6">
    <location>
        <begin position="124"/>
        <end position="203"/>
    </location>
</feature>
<feature type="domain" description="RRM" evidence="6">
    <location>
        <begin position="31"/>
        <end position="114"/>
    </location>
</feature>
<protein>
    <recommendedName>
        <fullName evidence="3">tRNA selenocysteine-associated protein 1</fullName>
    </recommendedName>
</protein>
<evidence type="ECO:0000259" key="6">
    <source>
        <dbReference type="PROSITE" id="PS50102"/>
    </source>
</evidence>
<organism evidence="7 8">
    <name type="scientific">Galendromus occidentalis</name>
    <name type="common">western predatory mite</name>
    <dbReference type="NCBI Taxonomy" id="34638"/>
    <lineage>
        <taxon>Eukaryota</taxon>
        <taxon>Metazoa</taxon>
        <taxon>Ecdysozoa</taxon>
        <taxon>Arthropoda</taxon>
        <taxon>Chelicerata</taxon>
        <taxon>Arachnida</taxon>
        <taxon>Acari</taxon>
        <taxon>Parasitiformes</taxon>
        <taxon>Mesostigmata</taxon>
        <taxon>Gamasina</taxon>
        <taxon>Phytoseioidea</taxon>
        <taxon>Phytoseiidae</taxon>
        <taxon>Typhlodrominae</taxon>
        <taxon>Galendromus</taxon>
    </lineage>
</organism>
<dbReference type="PANTHER" id="PTHR37457">
    <property type="entry name" value="TRNA SELENOCYSTEINE 1-ASSOCIATED PROTEIN 1-RELATED"/>
    <property type="match status" value="1"/>
</dbReference>
<keyword evidence="2 4" id="KW-0694">RNA-binding</keyword>
<evidence type="ECO:0000256" key="4">
    <source>
        <dbReference type="PROSITE-ProRule" id="PRU00176"/>
    </source>
</evidence>
<dbReference type="GO" id="GO:0003723">
    <property type="term" value="F:RNA binding"/>
    <property type="evidence" value="ECO:0007669"/>
    <property type="project" value="UniProtKB-UniRule"/>
</dbReference>
<dbReference type="Pfam" id="PF00076">
    <property type="entry name" value="RRM_1"/>
    <property type="match status" value="1"/>
</dbReference>
<feature type="compositionally biased region" description="Low complexity" evidence="5">
    <location>
        <begin position="1"/>
        <end position="13"/>
    </location>
</feature>
<dbReference type="AlphaFoldDB" id="A0AAJ6VXH2"/>
<dbReference type="FunFam" id="3.30.70.330:FF:000159">
    <property type="entry name" value="tRNA selenocysteine 1-associated protein 1"/>
    <property type="match status" value="1"/>
</dbReference>
<feature type="region of interest" description="Disordered" evidence="5">
    <location>
        <begin position="1"/>
        <end position="20"/>
    </location>
</feature>
<dbReference type="GeneID" id="100899695"/>
<dbReference type="InterPro" id="IPR000504">
    <property type="entry name" value="RRM_dom"/>
</dbReference>
<proteinExistence type="inferred from homology"/>
<evidence type="ECO:0000313" key="7">
    <source>
        <dbReference type="Proteomes" id="UP000694867"/>
    </source>
</evidence>
<dbReference type="PROSITE" id="PS50102">
    <property type="entry name" value="RRM"/>
    <property type="match status" value="2"/>
</dbReference>
<reference evidence="8" key="1">
    <citation type="submission" date="2025-08" db="UniProtKB">
        <authorList>
            <consortium name="RefSeq"/>
        </authorList>
    </citation>
    <scope>IDENTIFICATION</scope>
</reference>
<dbReference type="Proteomes" id="UP000694867">
    <property type="component" value="Unplaced"/>
</dbReference>